<evidence type="ECO:0000313" key="1">
    <source>
        <dbReference type="EMBL" id="MEF2110890.1"/>
    </source>
</evidence>
<name>A0ABU7UHL7_9CLOT</name>
<proteinExistence type="predicted"/>
<evidence type="ECO:0000313" key="2">
    <source>
        <dbReference type="Proteomes" id="UP001498469"/>
    </source>
</evidence>
<protein>
    <recommendedName>
        <fullName evidence="3">Fur-regulated basic protein B</fullName>
    </recommendedName>
</protein>
<comment type="caution">
    <text evidence="1">The sequence shown here is derived from an EMBL/GenBank/DDBJ whole genome shotgun (WGS) entry which is preliminary data.</text>
</comment>
<dbReference type="Proteomes" id="UP001498469">
    <property type="component" value="Unassembled WGS sequence"/>
</dbReference>
<organism evidence="1 2">
    <name type="scientific">Clostridium frigoriphilum</name>
    <dbReference type="NCBI Taxonomy" id="443253"/>
    <lineage>
        <taxon>Bacteria</taxon>
        <taxon>Bacillati</taxon>
        <taxon>Bacillota</taxon>
        <taxon>Clostridia</taxon>
        <taxon>Eubacteriales</taxon>
        <taxon>Clostridiaceae</taxon>
        <taxon>Clostridium</taxon>
    </lineage>
</organism>
<sequence length="43" mass="5206">MFNRTDELLKKKAKIDSKIKENPLSQYTTSELKRELRRRKALQ</sequence>
<reference evidence="1 2" key="1">
    <citation type="submission" date="2023-11" db="EMBL/GenBank/DDBJ databases">
        <title>Draft genome sequence of a psychrophilic Clostridium strain from permafrost water brine.</title>
        <authorList>
            <person name="Shcherbakova V.A."/>
            <person name="Trubitsyn V.E."/>
            <person name="Zakharyuk A.G."/>
        </authorList>
    </citation>
    <scope>NUCLEOTIDE SEQUENCE [LARGE SCALE GENOMIC DNA]</scope>
    <source>
        <strain evidence="1 2">14F</strain>
    </source>
</reference>
<dbReference type="RefSeq" id="WP_301182925.1">
    <property type="nucleotide sequence ID" value="NZ_JAZHFS010000001.1"/>
</dbReference>
<dbReference type="EMBL" id="JAZHFS010000001">
    <property type="protein sequence ID" value="MEF2110890.1"/>
    <property type="molecule type" value="Genomic_DNA"/>
</dbReference>
<accession>A0ABU7UHL7</accession>
<evidence type="ECO:0008006" key="3">
    <source>
        <dbReference type="Google" id="ProtNLM"/>
    </source>
</evidence>
<gene>
    <name evidence="1" type="ORF">SJI18_01045</name>
</gene>
<keyword evidence="2" id="KW-1185">Reference proteome</keyword>